<evidence type="ECO:0000256" key="6">
    <source>
        <dbReference type="SAM" id="MobiDB-lite"/>
    </source>
</evidence>
<reference evidence="9" key="1">
    <citation type="submission" date="2010-06" db="EMBL/GenBank/DDBJ databases">
        <authorList>
            <person name="Muzny D."/>
            <person name="Qin X."/>
            <person name="Buhay C."/>
            <person name="Dugan-Rocha S."/>
            <person name="Ding Y."/>
            <person name="Chen G."/>
            <person name="Hawes A."/>
            <person name="Holder M."/>
            <person name="Jhangiani S."/>
            <person name="Johnson A."/>
            <person name="Khan Z."/>
            <person name="Li Z."/>
            <person name="Liu W."/>
            <person name="Liu X."/>
            <person name="Perez L."/>
            <person name="Shen H."/>
            <person name="Wang Q."/>
            <person name="Watt J."/>
            <person name="Xi L."/>
            <person name="Xin Y."/>
            <person name="Zhou J."/>
            <person name="Deng J."/>
            <person name="Jiang H."/>
            <person name="Liu Y."/>
            <person name="Qu J."/>
            <person name="Song X.-Z."/>
            <person name="Zhang L."/>
            <person name="Villasana D."/>
            <person name="Johnson A."/>
            <person name="Liu J."/>
            <person name="Liyanage D."/>
            <person name="Lorensuhewa L."/>
            <person name="Robinson T."/>
            <person name="Song A."/>
            <person name="Song B.-B."/>
            <person name="Dinh H."/>
            <person name="Thornton R."/>
            <person name="Coyle M."/>
            <person name="Francisco L."/>
            <person name="Jackson L."/>
            <person name="Javaid M."/>
            <person name="Korchina V."/>
            <person name="Kovar C."/>
            <person name="Mata R."/>
            <person name="Mathew T."/>
            <person name="Ngo R."/>
            <person name="Nguyen L."/>
            <person name="Nguyen N."/>
            <person name="Okwuonu G."/>
            <person name="Ongeri F."/>
            <person name="Pham C."/>
            <person name="Simmons D."/>
            <person name="Wilczek-Boney K."/>
            <person name="Hale W."/>
            <person name="Jakkamsetti A."/>
            <person name="Pham P."/>
            <person name="Ruth R."/>
            <person name="San Lucas F."/>
            <person name="Warren J."/>
            <person name="Zhang J."/>
            <person name="Zhao Z."/>
            <person name="Zhou C."/>
            <person name="Zhu D."/>
            <person name="Lee S."/>
            <person name="Bess C."/>
            <person name="Blankenburg K."/>
            <person name="Forbes L."/>
            <person name="Fu Q."/>
            <person name="Gubbala S."/>
            <person name="Hirani K."/>
            <person name="Jayaseelan J.C."/>
            <person name="Lara F."/>
            <person name="Munidasa M."/>
            <person name="Palculict T."/>
            <person name="Patil S."/>
            <person name="Pu L.-L."/>
            <person name="Saada N."/>
            <person name="Tang L."/>
            <person name="Weissenberger G."/>
            <person name="Zhu Y."/>
            <person name="Hemphill L."/>
            <person name="Shang Y."/>
            <person name="Youmans B."/>
            <person name="Ayvaz T."/>
            <person name="Ross M."/>
            <person name="Santibanez J."/>
            <person name="Aqrawi P."/>
            <person name="Gross S."/>
            <person name="Joshi V."/>
            <person name="Fowler G."/>
            <person name="Nazareth L."/>
            <person name="Reid J."/>
            <person name="Worley K."/>
            <person name="Petrosino J."/>
            <person name="Highlander S."/>
            <person name="Gibbs R."/>
        </authorList>
    </citation>
    <scope>NUCLEOTIDE SEQUENCE [LARGE SCALE GENOMIC DNA]</scope>
    <source>
        <strain evidence="9">DSM 20601</strain>
    </source>
</reference>
<feature type="region of interest" description="Disordered" evidence="6">
    <location>
        <begin position="117"/>
        <end position="146"/>
    </location>
</feature>
<keyword evidence="5 7" id="KW-0472">Membrane</keyword>
<evidence type="ECO:0000256" key="1">
    <source>
        <dbReference type="ARBA" id="ARBA00004651"/>
    </source>
</evidence>
<evidence type="ECO:0000313" key="10">
    <source>
        <dbReference type="Proteomes" id="UP000010119"/>
    </source>
</evidence>
<protein>
    <submittedName>
        <fullName evidence="9">Efflux ABC transporter, permease protein</fullName>
    </submittedName>
</protein>
<evidence type="ECO:0000313" key="9">
    <source>
        <dbReference type="EMBL" id="EFI83615.1"/>
    </source>
</evidence>
<evidence type="ECO:0000256" key="3">
    <source>
        <dbReference type="ARBA" id="ARBA00022692"/>
    </source>
</evidence>
<evidence type="ECO:0000259" key="8">
    <source>
        <dbReference type="Pfam" id="PF02687"/>
    </source>
</evidence>
<evidence type="ECO:0000256" key="4">
    <source>
        <dbReference type="ARBA" id="ARBA00022989"/>
    </source>
</evidence>
<feature type="transmembrane region" description="Helical" evidence="7">
    <location>
        <begin position="364"/>
        <end position="391"/>
    </location>
</feature>
<proteinExistence type="predicted"/>
<feature type="transmembrane region" description="Helical" evidence="7">
    <location>
        <begin position="20"/>
        <end position="39"/>
    </location>
</feature>
<dbReference type="AlphaFoldDB" id="D7UZ48"/>
<evidence type="ECO:0000256" key="7">
    <source>
        <dbReference type="SAM" id="Phobius"/>
    </source>
</evidence>
<dbReference type="Proteomes" id="UP000010119">
    <property type="component" value="Unassembled WGS sequence"/>
</dbReference>
<dbReference type="EMBL" id="ACCR02000005">
    <property type="protein sequence ID" value="EFI83615.1"/>
    <property type="molecule type" value="Genomic_DNA"/>
</dbReference>
<evidence type="ECO:0000256" key="5">
    <source>
        <dbReference type="ARBA" id="ARBA00023136"/>
    </source>
</evidence>
<feature type="region of interest" description="Disordered" evidence="6">
    <location>
        <begin position="61"/>
        <end position="85"/>
    </location>
</feature>
<dbReference type="PANTHER" id="PTHR30572">
    <property type="entry name" value="MEMBRANE COMPONENT OF TRANSPORTER-RELATED"/>
    <property type="match status" value="1"/>
</dbReference>
<dbReference type="STRING" id="525367.HMPREF0556_12300"/>
<keyword evidence="2" id="KW-1003">Cell membrane</keyword>
<dbReference type="GO" id="GO:0022857">
    <property type="term" value="F:transmembrane transporter activity"/>
    <property type="evidence" value="ECO:0007669"/>
    <property type="project" value="TreeGrafter"/>
</dbReference>
<feature type="region of interest" description="Disordered" evidence="6">
    <location>
        <begin position="401"/>
        <end position="429"/>
    </location>
</feature>
<keyword evidence="4 7" id="KW-1133">Transmembrane helix</keyword>
<sequence>MMNFLKRALLNLKERRGRAILQFIVFTVVCAFVLSGFAIQSATNIATKQAREKLGSTVTLSVDRDKQREKMQSQQGERPKFESSPIAVSAAEKVASLNHVSTYNLYSSTQALASGFDPIKSSGDDSDNQDSSNSQGGFGGARGGQGMTQADLSVSGVLDSASSTDFDAKTSVLTSGKAITSDDTSKNVALVEATLAEANDWKIGDTFKIKSSDKKHTVKLKIVGIYTNKSSSSDSAANFSFLNPYNKIYTPYTVANTLKGSSYKNKVDSAVYSMDDAKNISSFVSAAKKQKAVDYDVYQLDANDALYQQMVGPINNVASFAKIIVYVVSIAGALILALLIIMQVRARKYEMGVLLAIGEKRSKLIGQFFVELLIVALLAFAVSAAGSHYLAQAAGNKLLDNQNSSEKTTQPTNQQNGRPNGGFGGFGGQPTNTNTKQTAITALNVHISLADLVKMGLIGIGITFFAVAVPAIFVVRLNPKEILTKQE</sequence>
<dbReference type="eggNOG" id="COG0577">
    <property type="taxonomic scope" value="Bacteria"/>
</dbReference>
<organism evidence="9 10">
    <name type="scientific">Listeria grayi DSM 20601</name>
    <dbReference type="NCBI Taxonomy" id="525367"/>
    <lineage>
        <taxon>Bacteria</taxon>
        <taxon>Bacillati</taxon>
        <taxon>Bacillota</taxon>
        <taxon>Bacilli</taxon>
        <taxon>Bacillales</taxon>
        <taxon>Listeriaceae</taxon>
        <taxon>Listeria</taxon>
    </lineage>
</organism>
<feature type="compositionally biased region" description="Gly residues" evidence="6">
    <location>
        <begin position="136"/>
        <end position="146"/>
    </location>
</feature>
<comment type="subcellular location">
    <subcellularLocation>
        <location evidence="1">Cell membrane</location>
        <topology evidence="1">Multi-pass membrane protein</topology>
    </subcellularLocation>
</comment>
<dbReference type="GO" id="GO:0005886">
    <property type="term" value="C:plasma membrane"/>
    <property type="evidence" value="ECO:0007669"/>
    <property type="project" value="UniProtKB-SubCell"/>
</dbReference>
<comment type="caution">
    <text evidence="9">The sequence shown here is derived from an EMBL/GenBank/DDBJ whole genome shotgun (WGS) entry which is preliminary data.</text>
</comment>
<dbReference type="Pfam" id="PF02687">
    <property type="entry name" value="FtsX"/>
    <property type="match status" value="1"/>
</dbReference>
<dbReference type="HOGENOM" id="CLU_039499_1_1_9"/>
<gene>
    <name evidence="9" type="ORF">HMPREF0556_12300</name>
</gene>
<dbReference type="PANTHER" id="PTHR30572:SF9">
    <property type="entry name" value="ABC TRANSPORTER PERMEASE PROTEIN"/>
    <property type="match status" value="1"/>
</dbReference>
<feature type="compositionally biased region" description="Polar residues" evidence="6">
    <location>
        <begin position="401"/>
        <end position="412"/>
    </location>
</feature>
<feature type="transmembrane region" description="Helical" evidence="7">
    <location>
        <begin position="323"/>
        <end position="344"/>
    </location>
</feature>
<feature type="domain" description="ABC3 transporter permease C-terminal" evidence="8">
    <location>
        <begin position="323"/>
        <end position="479"/>
    </location>
</feature>
<keyword evidence="10" id="KW-1185">Reference proteome</keyword>
<feature type="compositionally biased region" description="Basic and acidic residues" evidence="6">
    <location>
        <begin position="62"/>
        <end position="81"/>
    </location>
</feature>
<evidence type="ECO:0000256" key="2">
    <source>
        <dbReference type="ARBA" id="ARBA00022475"/>
    </source>
</evidence>
<dbReference type="InterPro" id="IPR050250">
    <property type="entry name" value="Macrolide_Exporter_MacB"/>
</dbReference>
<accession>D7UZ48</accession>
<name>D7UZ48_LISGR</name>
<dbReference type="InterPro" id="IPR003838">
    <property type="entry name" value="ABC3_permease_C"/>
</dbReference>
<feature type="transmembrane region" description="Helical" evidence="7">
    <location>
        <begin position="455"/>
        <end position="475"/>
    </location>
</feature>
<feature type="compositionally biased region" description="Gly residues" evidence="6">
    <location>
        <begin position="419"/>
        <end position="428"/>
    </location>
</feature>
<keyword evidence="3 7" id="KW-0812">Transmembrane</keyword>